<dbReference type="RefSeq" id="WP_265862393.1">
    <property type="nucleotide sequence ID" value="NZ_CATNXJ010000017.1"/>
</dbReference>
<organism evidence="1 2">
    <name type="scientific">Clostridium perfringens</name>
    <dbReference type="NCBI Taxonomy" id="1502"/>
    <lineage>
        <taxon>Bacteria</taxon>
        <taxon>Bacillati</taxon>
        <taxon>Bacillota</taxon>
        <taxon>Clostridia</taxon>
        <taxon>Eubacteriales</taxon>
        <taxon>Clostridiaceae</taxon>
        <taxon>Clostridium</taxon>
    </lineage>
</organism>
<reference evidence="1" key="1">
    <citation type="journal article" date="2018" name="Genome Biol.">
        <title>SKESA: strategic k-mer extension for scrupulous assemblies.</title>
        <authorList>
            <person name="Souvorov A."/>
            <person name="Agarwala R."/>
            <person name="Lipman D.J."/>
        </authorList>
    </citation>
    <scope>NUCLEOTIDE SEQUENCE</scope>
    <source>
        <strain evidence="1">C8</strain>
    </source>
</reference>
<reference evidence="1" key="2">
    <citation type="submission" date="2020-07" db="EMBL/GenBank/DDBJ databases">
        <authorList>
            <consortium name="NCBI Pathogen Detection Project"/>
        </authorList>
    </citation>
    <scope>NUCLEOTIDE SEQUENCE</scope>
    <source>
        <strain evidence="1">C8</strain>
    </source>
</reference>
<dbReference type="EMBL" id="DACTCB010000031">
    <property type="protein sequence ID" value="HAT4309360.1"/>
    <property type="molecule type" value="Genomic_DNA"/>
</dbReference>
<accession>A0A8H9UYU0</accession>
<comment type="caution">
    <text evidence="1">The sequence shown here is derived from an EMBL/GenBank/DDBJ whole genome shotgun (WGS) entry which is preliminary data.</text>
</comment>
<dbReference type="Proteomes" id="UP000859547">
    <property type="component" value="Unassembled WGS sequence"/>
</dbReference>
<proteinExistence type="predicted"/>
<name>A0A8H9UYU0_CLOPF</name>
<protein>
    <submittedName>
        <fullName evidence="1">Uncharacterized protein</fullName>
    </submittedName>
</protein>
<evidence type="ECO:0000313" key="1">
    <source>
        <dbReference type="EMBL" id="HAT4309360.1"/>
    </source>
</evidence>
<sequence length="108" mass="12626">MIIRKENNNEYNSEDLKLEENKGVIGILTKEGAFFRCKYGDHDNLIYSLKSKAKGAIIFGVSERGSYLIKDKETDILTIHQKRWLNSHIKYLDDMQKLIAIYMLKEKV</sequence>
<evidence type="ECO:0000313" key="2">
    <source>
        <dbReference type="Proteomes" id="UP000859547"/>
    </source>
</evidence>
<dbReference type="AlphaFoldDB" id="A0A8H9UYU0"/>
<gene>
    <name evidence="1" type="ORF">I9080_003216</name>
</gene>